<accession>A0A3B3UR08</accession>
<organism evidence="4 5">
    <name type="scientific">Poecilia latipinna</name>
    <name type="common">sailfin molly</name>
    <dbReference type="NCBI Taxonomy" id="48699"/>
    <lineage>
        <taxon>Eukaryota</taxon>
        <taxon>Metazoa</taxon>
        <taxon>Chordata</taxon>
        <taxon>Craniata</taxon>
        <taxon>Vertebrata</taxon>
        <taxon>Euteleostomi</taxon>
        <taxon>Actinopterygii</taxon>
        <taxon>Neopterygii</taxon>
        <taxon>Teleostei</taxon>
        <taxon>Neoteleostei</taxon>
        <taxon>Acanthomorphata</taxon>
        <taxon>Ovalentaria</taxon>
        <taxon>Atherinomorphae</taxon>
        <taxon>Cyprinodontiformes</taxon>
        <taxon>Poeciliidae</taxon>
        <taxon>Poeciliinae</taxon>
        <taxon>Poecilia</taxon>
    </lineage>
</organism>
<sequence>MPKKKGSTAPKKKGSGSRKLSLKAAKKAINVTPDGKRRLILSNMGFTIFPKCLLKLRNLDELDLSRNQIQKLPETIGTLKSLRRLDLHSNKLESVPESIGGLIELTYLNLANNHLTSAGLPSTLGSLCNLKTLNLGLNQLDALPSTMEQLSLLQELALFDNQFIKVPEFLPNLRNLTKVNLIRNPCTFAHAESERIRKEKLEQKEELYLVHESFLCKRCLKICKAEAGKILRKERKGEKKTEKPEVFEEKKKRFEGLMTPNSVAAVTQDVWRIKSKSLLLTSS</sequence>
<evidence type="ECO:0000256" key="3">
    <source>
        <dbReference type="SAM" id="MobiDB-lite"/>
    </source>
</evidence>
<dbReference type="GO" id="GO:0005737">
    <property type="term" value="C:cytoplasm"/>
    <property type="evidence" value="ECO:0007669"/>
    <property type="project" value="TreeGrafter"/>
</dbReference>
<dbReference type="PROSITE" id="PS51450">
    <property type="entry name" value="LRR"/>
    <property type="match status" value="2"/>
</dbReference>
<dbReference type="InterPro" id="IPR032675">
    <property type="entry name" value="LRR_dom_sf"/>
</dbReference>
<keyword evidence="2" id="KW-0677">Repeat</keyword>
<feature type="region of interest" description="Disordered" evidence="3">
    <location>
        <begin position="1"/>
        <end position="20"/>
    </location>
</feature>
<reference evidence="4" key="2">
    <citation type="submission" date="2025-09" db="UniProtKB">
        <authorList>
            <consortium name="Ensembl"/>
        </authorList>
    </citation>
    <scope>IDENTIFICATION</scope>
</reference>
<proteinExistence type="predicted"/>
<dbReference type="GeneTree" id="ENSGT00940000156026"/>
<evidence type="ECO:0000256" key="2">
    <source>
        <dbReference type="ARBA" id="ARBA00022737"/>
    </source>
</evidence>
<evidence type="ECO:0000256" key="1">
    <source>
        <dbReference type="ARBA" id="ARBA00022614"/>
    </source>
</evidence>
<dbReference type="InterPro" id="IPR050216">
    <property type="entry name" value="LRR_domain-containing"/>
</dbReference>
<reference evidence="4" key="1">
    <citation type="submission" date="2025-08" db="UniProtKB">
        <authorList>
            <consortium name="Ensembl"/>
        </authorList>
    </citation>
    <scope>IDENTIFICATION</scope>
</reference>
<dbReference type="Gene3D" id="3.80.10.10">
    <property type="entry name" value="Ribonuclease Inhibitor"/>
    <property type="match status" value="1"/>
</dbReference>
<dbReference type="PANTHER" id="PTHR48051">
    <property type="match status" value="1"/>
</dbReference>
<dbReference type="Proteomes" id="UP000261500">
    <property type="component" value="Unplaced"/>
</dbReference>
<dbReference type="SMART" id="SM00369">
    <property type="entry name" value="LRR_TYP"/>
    <property type="match status" value="4"/>
</dbReference>
<dbReference type="InterPro" id="IPR001611">
    <property type="entry name" value="Leu-rich_rpt"/>
</dbReference>
<dbReference type="SUPFAM" id="SSF52058">
    <property type="entry name" value="L domain-like"/>
    <property type="match status" value="1"/>
</dbReference>
<evidence type="ECO:0000313" key="5">
    <source>
        <dbReference type="Proteomes" id="UP000261500"/>
    </source>
</evidence>
<name>A0A3B3UR08_9TELE</name>
<dbReference type="STRING" id="48699.ENSPLAP00000015815"/>
<dbReference type="SMART" id="SM00364">
    <property type="entry name" value="LRR_BAC"/>
    <property type="match status" value="5"/>
</dbReference>
<dbReference type="AlphaFoldDB" id="A0A3B3UR08"/>
<keyword evidence="5" id="KW-1185">Reference proteome</keyword>
<dbReference type="PANTHER" id="PTHR48051:SF1">
    <property type="entry name" value="RAS SUPPRESSOR PROTEIN 1"/>
    <property type="match status" value="1"/>
</dbReference>
<dbReference type="PRINTS" id="PR00019">
    <property type="entry name" value="LEURICHRPT"/>
</dbReference>
<dbReference type="InterPro" id="IPR003591">
    <property type="entry name" value="Leu-rich_rpt_typical-subtyp"/>
</dbReference>
<dbReference type="Pfam" id="PF13855">
    <property type="entry name" value="LRR_8"/>
    <property type="match status" value="1"/>
</dbReference>
<dbReference type="Ensembl" id="ENSPLAT00000024604.1">
    <property type="protein sequence ID" value="ENSPLAP00000015815.1"/>
    <property type="gene ID" value="ENSPLAG00000019827.1"/>
</dbReference>
<keyword evidence="1" id="KW-0433">Leucine-rich repeat</keyword>
<protein>
    <submittedName>
        <fullName evidence="4">Leucine rich repeat containing 18</fullName>
    </submittedName>
</protein>
<evidence type="ECO:0000313" key="4">
    <source>
        <dbReference type="Ensembl" id="ENSPLAP00000015815.1"/>
    </source>
</evidence>